<proteinExistence type="predicted"/>
<dbReference type="RefSeq" id="WP_370878605.1">
    <property type="nucleotide sequence ID" value="NZ_JAUSVF010000003.1"/>
</dbReference>
<dbReference type="Proteomes" id="UP001230207">
    <property type="component" value="Unassembled WGS sequence"/>
</dbReference>
<dbReference type="Pfam" id="PF05717">
    <property type="entry name" value="TnpB_IS66"/>
    <property type="match status" value="1"/>
</dbReference>
<name>A0ABU0BYP9_9HYPH</name>
<sequence>MIVAGQRLPILIATRPVDFRCGHQALALMVQTELKLDPHSGVWPGLVLPRRWRSRAPTPDGCDCTAGY</sequence>
<comment type="caution">
    <text evidence="1">The sequence shown here is derived from an EMBL/GenBank/DDBJ whole genome shotgun (WGS) entry which is preliminary data.</text>
</comment>
<gene>
    <name evidence="1" type="ORF">QO002_005586</name>
</gene>
<protein>
    <submittedName>
        <fullName evidence="1">Transposase</fullName>
    </submittedName>
</protein>
<keyword evidence="2" id="KW-1185">Reference proteome</keyword>
<dbReference type="EMBL" id="JAUSVF010000003">
    <property type="protein sequence ID" value="MDQ0323380.1"/>
    <property type="molecule type" value="Genomic_DNA"/>
</dbReference>
<dbReference type="PANTHER" id="PTHR36455">
    <property type="match status" value="1"/>
</dbReference>
<dbReference type="PANTHER" id="PTHR36455:SF1">
    <property type="entry name" value="BLR8292 PROTEIN"/>
    <property type="match status" value="1"/>
</dbReference>
<dbReference type="InterPro" id="IPR008878">
    <property type="entry name" value="Transposase_IS66_Orf2"/>
</dbReference>
<accession>A0ABU0BYP9</accession>
<reference evidence="1 2" key="1">
    <citation type="submission" date="2023-07" db="EMBL/GenBank/DDBJ databases">
        <title>Genomic Encyclopedia of Type Strains, Phase IV (KMG-IV): sequencing the most valuable type-strain genomes for metagenomic binning, comparative biology and taxonomic classification.</title>
        <authorList>
            <person name="Goeker M."/>
        </authorList>
    </citation>
    <scope>NUCLEOTIDE SEQUENCE [LARGE SCALE GENOMIC DNA]</scope>
    <source>
        <strain evidence="1 2">DSM 1112</strain>
    </source>
</reference>
<evidence type="ECO:0000313" key="2">
    <source>
        <dbReference type="Proteomes" id="UP001230207"/>
    </source>
</evidence>
<organism evidence="1 2">
    <name type="scientific">Pararhizobium capsulatum DSM 1112</name>
    <dbReference type="NCBI Taxonomy" id="1121113"/>
    <lineage>
        <taxon>Bacteria</taxon>
        <taxon>Pseudomonadati</taxon>
        <taxon>Pseudomonadota</taxon>
        <taxon>Alphaproteobacteria</taxon>
        <taxon>Hyphomicrobiales</taxon>
        <taxon>Rhizobiaceae</taxon>
        <taxon>Rhizobium/Agrobacterium group</taxon>
        <taxon>Pararhizobium</taxon>
    </lineage>
</organism>
<evidence type="ECO:0000313" key="1">
    <source>
        <dbReference type="EMBL" id="MDQ0323380.1"/>
    </source>
</evidence>